<feature type="compositionally biased region" description="Acidic residues" evidence="1">
    <location>
        <begin position="1"/>
        <end position="25"/>
    </location>
</feature>
<evidence type="ECO:0000313" key="3">
    <source>
        <dbReference type="Proteomes" id="UP000094455"/>
    </source>
</evidence>
<dbReference type="OrthoDB" id="194139at2759"/>
<name>A0A1E3NKU4_9ASCO</name>
<sequence length="766" mass="88247">MSDWEEDMYDDDEEEELSFEEDEAIDESKDGLDEKAKSFDEESLYFQAKNLKEEDNLVDAAKLFEVILSNQHATSTYVFKSLKQLIKVYESEKDLDKILELLTRLFDMKDDPHLTTLYFNSSLFKIVNRIDRENYEILLAKNIFLKFQQYIHQLSPEQQNETSNKKLKIKVQLCIANCCLNAGDLDQASGILSVLGNEIISANESIKSTYHLDILAAQILLLLSKKGNTLELKRLTETANNLISGIPQSRILGAINEGSGLVSMYSGDFKAANNYLQVAFKSFNDCGDKRRVHVLVKFILSSILSQSEVNPFQSSDFQGFIKIKLIENLMDMYAAFQNMDIYRFNTIVNRDNFVCNIGDYQIIDDFMPQLKELFYTNYIIEHIPVFEKVKFNYFTKKLNVTNLSFERLLIKIYNKGLIPNYKIDCVNNIIIKTSSDKFTEINSLQYLENAFKYYTLPNTNVAEEFATKCQQLGNDRTNSDKVKIVKDFPEMMDLDCEDLERLKYFDDDSNHAKENASSNIIDNNDIERNFPPLNKGFIPVNLDRLEFETRYNVESLQKIAFLLFSDHFIKMDLSSDSQIGLKLRPCIDKYIVLICNSIPSAVAKNVSYFDKIKDEKMQLEFSKLFSHSTVQSSGNEKNQSDQNIPDVLQTTLMNPIEPPSNPDVLNDADFLLKSKEKKILRLQTIEDFVSTVVSKHNEFKTRGCNFSTTIEGYDEDSGKFNRHDLEINRIVISRLFSRQPISADQSETTSLDNMSFDGAEDREDVF</sequence>
<proteinExistence type="predicted"/>
<reference evidence="2 3" key="1">
    <citation type="journal article" date="2016" name="Proc. Natl. Acad. Sci. U.S.A.">
        <title>Comparative genomics of biotechnologically important yeasts.</title>
        <authorList>
            <person name="Riley R."/>
            <person name="Haridas S."/>
            <person name="Wolfe K.H."/>
            <person name="Lopes M.R."/>
            <person name="Hittinger C.T."/>
            <person name="Goeker M."/>
            <person name="Salamov A.A."/>
            <person name="Wisecaver J.H."/>
            <person name="Long T.M."/>
            <person name="Calvey C.H."/>
            <person name="Aerts A.L."/>
            <person name="Barry K.W."/>
            <person name="Choi C."/>
            <person name="Clum A."/>
            <person name="Coughlan A.Y."/>
            <person name="Deshpande S."/>
            <person name="Douglass A.P."/>
            <person name="Hanson S.J."/>
            <person name="Klenk H.-P."/>
            <person name="LaButti K.M."/>
            <person name="Lapidus A."/>
            <person name="Lindquist E.A."/>
            <person name="Lipzen A.M."/>
            <person name="Meier-Kolthoff J.P."/>
            <person name="Ohm R.A."/>
            <person name="Otillar R.P."/>
            <person name="Pangilinan J.L."/>
            <person name="Peng Y."/>
            <person name="Rokas A."/>
            <person name="Rosa C.A."/>
            <person name="Scheuner C."/>
            <person name="Sibirny A.A."/>
            <person name="Slot J.C."/>
            <person name="Stielow J.B."/>
            <person name="Sun H."/>
            <person name="Kurtzman C.P."/>
            <person name="Blackwell M."/>
            <person name="Grigoriev I.V."/>
            <person name="Jeffries T.W."/>
        </authorList>
    </citation>
    <scope>NUCLEOTIDE SEQUENCE [LARGE SCALE GENOMIC DNA]</scope>
    <source>
        <strain evidence="2 3">NRRL Y-2026</strain>
    </source>
</reference>
<dbReference type="RefSeq" id="XP_019017870.1">
    <property type="nucleotide sequence ID" value="XM_019164298.1"/>
</dbReference>
<dbReference type="EMBL" id="KV454003">
    <property type="protein sequence ID" value="ODQ46757.1"/>
    <property type="molecule type" value="Genomic_DNA"/>
</dbReference>
<feature type="region of interest" description="Disordered" evidence="1">
    <location>
        <begin position="1"/>
        <end position="32"/>
    </location>
</feature>
<accession>A0A1E3NKU4</accession>
<dbReference type="PANTHER" id="PTHR10678">
    <property type="entry name" value="26S PROTEASOME NON-ATPASE REGULATORY SUBUNIT 11/COP9 SIGNALOSOME COMPLEX SUBUNIT 2"/>
    <property type="match status" value="1"/>
</dbReference>
<keyword evidence="3" id="KW-1185">Reference proteome</keyword>
<feature type="region of interest" description="Disordered" evidence="1">
    <location>
        <begin position="743"/>
        <end position="766"/>
    </location>
</feature>
<evidence type="ECO:0000256" key="1">
    <source>
        <dbReference type="SAM" id="MobiDB-lite"/>
    </source>
</evidence>
<dbReference type="AlphaFoldDB" id="A0A1E3NKU4"/>
<dbReference type="InterPro" id="IPR050871">
    <property type="entry name" value="26S_Proteasome/COP9_Components"/>
</dbReference>
<dbReference type="STRING" id="763406.A0A1E3NKU4"/>
<evidence type="ECO:0000313" key="2">
    <source>
        <dbReference type="EMBL" id="ODQ46757.1"/>
    </source>
</evidence>
<dbReference type="Gene3D" id="1.25.40.570">
    <property type="match status" value="1"/>
</dbReference>
<gene>
    <name evidence="2" type="ORF">PICMEDRAFT_72796</name>
</gene>
<feature type="compositionally biased region" description="Polar residues" evidence="1">
    <location>
        <begin position="743"/>
        <end position="753"/>
    </location>
</feature>
<dbReference type="Proteomes" id="UP000094455">
    <property type="component" value="Unassembled WGS sequence"/>
</dbReference>
<organism evidence="2 3">
    <name type="scientific">Pichia membranifaciens NRRL Y-2026</name>
    <dbReference type="NCBI Taxonomy" id="763406"/>
    <lineage>
        <taxon>Eukaryota</taxon>
        <taxon>Fungi</taxon>
        <taxon>Dikarya</taxon>
        <taxon>Ascomycota</taxon>
        <taxon>Saccharomycotina</taxon>
        <taxon>Pichiomycetes</taxon>
        <taxon>Pichiales</taxon>
        <taxon>Pichiaceae</taxon>
        <taxon>Pichia</taxon>
    </lineage>
</organism>
<evidence type="ECO:0008006" key="4">
    <source>
        <dbReference type="Google" id="ProtNLM"/>
    </source>
</evidence>
<protein>
    <recommendedName>
        <fullName evidence="4">PCI domain-containing protein</fullName>
    </recommendedName>
</protein>
<dbReference type="GeneID" id="30180985"/>